<dbReference type="EMBL" id="FOMJ01000006">
    <property type="protein sequence ID" value="SFD56254.1"/>
    <property type="molecule type" value="Genomic_DNA"/>
</dbReference>
<dbReference type="Pfam" id="PF05137">
    <property type="entry name" value="PilN"/>
    <property type="match status" value="1"/>
</dbReference>
<name>A0A1I1TC97_9GAMM</name>
<dbReference type="InterPro" id="IPR007813">
    <property type="entry name" value="PilN"/>
</dbReference>
<proteinExistence type="predicted"/>
<keyword evidence="1" id="KW-0175">Coiled coil</keyword>
<keyword evidence="2" id="KW-1133">Transmembrane helix</keyword>
<evidence type="ECO:0000313" key="4">
    <source>
        <dbReference type="Proteomes" id="UP000198611"/>
    </source>
</evidence>
<evidence type="ECO:0000256" key="1">
    <source>
        <dbReference type="SAM" id="Coils"/>
    </source>
</evidence>
<dbReference type="OrthoDB" id="5296173at2"/>
<evidence type="ECO:0000313" key="3">
    <source>
        <dbReference type="EMBL" id="SFD56254.1"/>
    </source>
</evidence>
<accession>A0A1I1TC97</accession>
<protein>
    <submittedName>
        <fullName evidence="3">Tfp pilus assembly protein PilN</fullName>
    </submittedName>
</protein>
<dbReference type="STRING" id="1123397.SAMN05660831_01856"/>
<reference evidence="3 4" key="1">
    <citation type="submission" date="2016-10" db="EMBL/GenBank/DDBJ databases">
        <authorList>
            <person name="de Groot N.N."/>
        </authorList>
    </citation>
    <scope>NUCLEOTIDE SEQUENCE [LARGE SCALE GENOMIC DNA]</scope>
    <source>
        <strain evidence="3 4">HL3</strain>
    </source>
</reference>
<sequence>MTHAVNLLPWRAERRRRERLRVLLLIAGAPLLAALVAGGAWLQLAAWQSAQAERNDYLERAIGEVEERLDEVTRLREERERIEQRMAVLEGLVVRRAQPLRWLNGLVDAVPEAVVIDSLRVHQGAMEVVGEARANDAISLFMNSLERAAAFRAPRLEFIEETGEDAYRFRLHVPLRGTTGTGEGTDGPE</sequence>
<keyword evidence="4" id="KW-1185">Reference proteome</keyword>
<organism evidence="3 4">
    <name type="scientific">Thiohalospira halophila DSM 15071</name>
    <dbReference type="NCBI Taxonomy" id="1123397"/>
    <lineage>
        <taxon>Bacteria</taxon>
        <taxon>Pseudomonadati</taxon>
        <taxon>Pseudomonadota</taxon>
        <taxon>Gammaproteobacteria</taxon>
        <taxon>Thiohalospirales</taxon>
        <taxon>Thiohalospiraceae</taxon>
        <taxon>Thiohalospira</taxon>
    </lineage>
</organism>
<dbReference type="AlphaFoldDB" id="A0A1I1TC97"/>
<dbReference type="Proteomes" id="UP000198611">
    <property type="component" value="Unassembled WGS sequence"/>
</dbReference>
<feature type="coiled-coil region" evidence="1">
    <location>
        <begin position="55"/>
        <end position="92"/>
    </location>
</feature>
<dbReference type="RefSeq" id="WP_093428490.1">
    <property type="nucleotide sequence ID" value="NZ_FOMJ01000006.1"/>
</dbReference>
<dbReference type="GO" id="GO:0043683">
    <property type="term" value="P:type IV pilus assembly"/>
    <property type="evidence" value="ECO:0007669"/>
    <property type="project" value="TreeGrafter"/>
</dbReference>
<dbReference type="GO" id="GO:0043107">
    <property type="term" value="P:type IV pilus-dependent motility"/>
    <property type="evidence" value="ECO:0007669"/>
    <property type="project" value="TreeGrafter"/>
</dbReference>
<feature type="transmembrane region" description="Helical" evidence="2">
    <location>
        <begin position="20"/>
        <end position="42"/>
    </location>
</feature>
<dbReference type="PANTHER" id="PTHR40278">
    <property type="entry name" value="DNA UTILIZATION PROTEIN HOFN"/>
    <property type="match status" value="1"/>
</dbReference>
<keyword evidence="2" id="KW-0812">Transmembrane</keyword>
<evidence type="ECO:0000256" key="2">
    <source>
        <dbReference type="SAM" id="Phobius"/>
    </source>
</evidence>
<gene>
    <name evidence="3" type="ORF">SAMN05660831_01856</name>
</gene>
<dbReference type="InterPro" id="IPR052534">
    <property type="entry name" value="Extracell_DNA_Util/SecSys_Comp"/>
</dbReference>
<keyword evidence="2" id="KW-0472">Membrane</keyword>
<dbReference type="PANTHER" id="PTHR40278:SF2">
    <property type="entry name" value="TYPE IV PILUS INNER MEMBRANE COMPONENT PILN"/>
    <property type="match status" value="1"/>
</dbReference>